<evidence type="ECO:0000313" key="5">
    <source>
        <dbReference type="Proteomes" id="UP000198901"/>
    </source>
</evidence>
<dbReference type="InterPro" id="IPR036271">
    <property type="entry name" value="Tet_transcr_reg_TetR-rel_C_sf"/>
</dbReference>
<dbReference type="PANTHER" id="PTHR30328:SF54">
    <property type="entry name" value="HTH-TYPE TRANSCRIPTIONAL REPRESSOR SCO4008"/>
    <property type="match status" value="1"/>
</dbReference>
<dbReference type="OrthoDB" id="9789566at2"/>
<dbReference type="GO" id="GO:0003677">
    <property type="term" value="F:DNA binding"/>
    <property type="evidence" value="ECO:0007669"/>
    <property type="project" value="UniProtKB-UniRule"/>
</dbReference>
<dbReference type="SUPFAM" id="SSF48498">
    <property type="entry name" value="Tetracyclin repressor-like, C-terminal domain"/>
    <property type="match status" value="1"/>
</dbReference>
<dbReference type="Gene3D" id="1.10.357.10">
    <property type="entry name" value="Tetracycline Repressor, domain 2"/>
    <property type="match status" value="1"/>
</dbReference>
<dbReference type="AlphaFoldDB" id="A0A1G9SIP8"/>
<sequence length="204" mass="24194">MTTNQPDTEEKIKEAARKIFLEKGYDGTTIRDIAETAQINTALTNYYFRSKEKLFWLVFESMLRESIEKMQAILDKPIDLKIKLSELIDHMFRLQAENPNISLFFMNEIRRDPAHFVERTGVSCRIVETFLNQQLEEEYRAGRIREISALHLLPLVFGTIQQVFASRTLHMFLFQVGEEEFMAFAQEQKRLVMEMVLNWLYREN</sequence>
<dbReference type="STRING" id="563176.SAMN04488090_3187"/>
<evidence type="ECO:0000259" key="3">
    <source>
        <dbReference type="PROSITE" id="PS50977"/>
    </source>
</evidence>
<dbReference type="InterPro" id="IPR001647">
    <property type="entry name" value="HTH_TetR"/>
</dbReference>
<feature type="DNA-binding region" description="H-T-H motif" evidence="2">
    <location>
        <begin position="29"/>
        <end position="48"/>
    </location>
</feature>
<protein>
    <submittedName>
        <fullName evidence="4">Transcriptional regulator, TetR family</fullName>
    </submittedName>
</protein>
<name>A0A1G9SIP8_9BACT</name>
<keyword evidence="1 2" id="KW-0238">DNA-binding</keyword>
<gene>
    <name evidence="4" type="ORF">SAMN04488090_3187</name>
</gene>
<dbReference type="SUPFAM" id="SSF46689">
    <property type="entry name" value="Homeodomain-like"/>
    <property type="match status" value="1"/>
</dbReference>
<keyword evidence="5" id="KW-1185">Reference proteome</keyword>
<evidence type="ECO:0000256" key="2">
    <source>
        <dbReference type="PROSITE-ProRule" id="PRU00335"/>
    </source>
</evidence>
<dbReference type="Pfam" id="PF00440">
    <property type="entry name" value="TetR_N"/>
    <property type="match status" value="1"/>
</dbReference>
<dbReference type="PROSITE" id="PS50977">
    <property type="entry name" value="HTH_TETR_2"/>
    <property type="match status" value="1"/>
</dbReference>
<organism evidence="4 5">
    <name type="scientific">Siphonobacter aquaeclarae</name>
    <dbReference type="NCBI Taxonomy" id="563176"/>
    <lineage>
        <taxon>Bacteria</taxon>
        <taxon>Pseudomonadati</taxon>
        <taxon>Bacteroidota</taxon>
        <taxon>Cytophagia</taxon>
        <taxon>Cytophagales</taxon>
        <taxon>Cytophagaceae</taxon>
        <taxon>Siphonobacter</taxon>
    </lineage>
</organism>
<dbReference type="RefSeq" id="WP_093204331.1">
    <property type="nucleotide sequence ID" value="NZ_FNGS01000006.1"/>
</dbReference>
<dbReference type="EMBL" id="FNGS01000006">
    <property type="protein sequence ID" value="SDM35299.1"/>
    <property type="molecule type" value="Genomic_DNA"/>
</dbReference>
<accession>A0A1G9SIP8</accession>
<dbReference type="PANTHER" id="PTHR30328">
    <property type="entry name" value="TRANSCRIPTIONAL REPRESSOR"/>
    <property type="match status" value="1"/>
</dbReference>
<evidence type="ECO:0000313" key="4">
    <source>
        <dbReference type="EMBL" id="SDM35299.1"/>
    </source>
</evidence>
<reference evidence="4 5" key="1">
    <citation type="submission" date="2016-10" db="EMBL/GenBank/DDBJ databases">
        <authorList>
            <person name="de Groot N.N."/>
        </authorList>
    </citation>
    <scope>NUCLEOTIDE SEQUENCE [LARGE SCALE GENOMIC DNA]</scope>
    <source>
        <strain evidence="4 5">DSM 21668</strain>
    </source>
</reference>
<evidence type="ECO:0000256" key="1">
    <source>
        <dbReference type="ARBA" id="ARBA00023125"/>
    </source>
</evidence>
<feature type="domain" description="HTH tetR-type" evidence="3">
    <location>
        <begin position="6"/>
        <end position="66"/>
    </location>
</feature>
<dbReference type="PRINTS" id="PR00455">
    <property type="entry name" value="HTHTETR"/>
</dbReference>
<dbReference type="InterPro" id="IPR050109">
    <property type="entry name" value="HTH-type_TetR-like_transc_reg"/>
</dbReference>
<dbReference type="Proteomes" id="UP000198901">
    <property type="component" value="Unassembled WGS sequence"/>
</dbReference>
<proteinExistence type="predicted"/>
<dbReference type="InterPro" id="IPR009057">
    <property type="entry name" value="Homeodomain-like_sf"/>
</dbReference>